<accession>A0AAD9R007</accession>
<evidence type="ECO:0000313" key="5">
    <source>
        <dbReference type="Proteomes" id="UP001249851"/>
    </source>
</evidence>
<comment type="caution">
    <text evidence="4">The sequence shown here is derived from an EMBL/GenBank/DDBJ whole genome shotgun (WGS) entry which is preliminary data.</text>
</comment>
<reference evidence="4" key="2">
    <citation type="journal article" date="2023" name="Science">
        <title>Genomic signatures of disease resistance in endangered staghorn corals.</title>
        <authorList>
            <person name="Vollmer S.V."/>
            <person name="Selwyn J.D."/>
            <person name="Despard B.A."/>
            <person name="Roesel C.L."/>
        </authorList>
    </citation>
    <scope>NUCLEOTIDE SEQUENCE</scope>
    <source>
        <strain evidence="4">K2</strain>
    </source>
</reference>
<name>A0AAD9R007_ACRCE</name>
<dbReference type="InterPro" id="IPR041076">
    <property type="entry name" value="DUF5614"/>
</dbReference>
<evidence type="ECO:0000313" key="4">
    <source>
        <dbReference type="EMBL" id="KAK2570265.1"/>
    </source>
</evidence>
<dbReference type="PANTHER" id="PTHR13379:SF0">
    <property type="entry name" value="UPF0415 PROTEIN C7ORF25"/>
    <property type="match status" value="1"/>
</dbReference>
<dbReference type="Pfam" id="PF18474">
    <property type="entry name" value="DUF5614"/>
    <property type="match status" value="1"/>
</dbReference>
<sequence>MANEMTGSLREQLSRRIEKAHELLERCRNLDKAVEGISKLERKIVAELKFLQSLVCDSGSLRSAQVKSTNLAFLEAVLLSAEQEKDVIAVFKPFCFLGFDLEELIVVVDVIADGGYCWIKVTARNASALHLTWQGEGDFGEKDILHQIKMLQNASNQHPWNFIPPQVMLFCYNGVTESLAKALSNCGINIKGTILADPGKELLSSDDCETFAQDRPHYKHNCVNLDITTMIALVSSLTNGGCGYFFKDTF</sequence>
<comment type="similarity">
    <text evidence="1">Belongs to the UPF0415 family.</text>
</comment>
<gene>
    <name evidence="4" type="ORF">P5673_005048</name>
</gene>
<feature type="domain" description="DUF1308" evidence="2">
    <location>
        <begin position="223"/>
        <end position="249"/>
    </location>
</feature>
<feature type="domain" description="DUF5614" evidence="3">
    <location>
        <begin position="9"/>
        <end position="197"/>
    </location>
</feature>
<organism evidence="4 5">
    <name type="scientific">Acropora cervicornis</name>
    <name type="common">Staghorn coral</name>
    <dbReference type="NCBI Taxonomy" id="6130"/>
    <lineage>
        <taxon>Eukaryota</taxon>
        <taxon>Metazoa</taxon>
        <taxon>Cnidaria</taxon>
        <taxon>Anthozoa</taxon>
        <taxon>Hexacorallia</taxon>
        <taxon>Scleractinia</taxon>
        <taxon>Astrocoeniina</taxon>
        <taxon>Acroporidae</taxon>
        <taxon>Acropora</taxon>
    </lineage>
</organism>
<protein>
    <submittedName>
        <fullName evidence="4">UPF0415 protein C7orf25-like protein</fullName>
    </submittedName>
</protein>
<keyword evidence="5" id="KW-1185">Reference proteome</keyword>
<dbReference type="Proteomes" id="UP001249851">
    <property type="component" value="Unassembled WGS sequence"/>
</dbReference>
<proteinExistence type="inferred from homology"/>
<dbReference type="AlphaFoldDB" id="A0AAD9R007"/>
<evidence type="ECO:0000259" key="3">
    <source>
        <dbReference type="Pfam" id="PF18474"/>
    </source>
</evidence>
<reference evidence="4" key="1">
    <citation type="journal article" date="2023" name="G3 (Bethesda)">
        <title>Whole genome assembly and annotation of the endangered Caribbean coral Acropora cervicornis.</title>
        <authorList>
            <person name="Selwyn J.D."/>
            <person name="Vollmer S.V."/>
        </authorList>
    </citation>
    <scope>NUCLEOTIDE SEQUENCE</scope>
    <source>
        <strain evidence="4">K2</strain>
    </source>
</reference>
<dbReference type="PANTHER" id="PTHR13379">
    <property type="entry name" value="UNCHARACTERIZED DUF1308"/>
    <property type="match status" value="1"/>
</dbReference>
<dbReference type="EMBL" id="JARQWQ010000008">
    <property type="protein sequence ID" value="KAK2570265.1"/>
    <property type="molecule type" value="Genomic_DNA"/>
</dbReference>
<dbReference type="Pfam" id="PF07000">
    <property type="entry name" value="DUF1308"/>
    <property type="match status" value="1"/>
</dbReference>
<evidence type="ECO:0000259" key="2">
    <source>
        <dbReference type="Pfam" id="PF07000"/>
    </source>
</evidence>
<dbReference type="InterPro" id="IPR010733">
    <property type="entry name" value="DUF1308"/>
</dbReference>
<evidence type="ECO:0000256" key="1">
    <source>
        <dbReference type="ARBA" id="ARBA00006588"/>
    </source>
</evidence>